<dbReference type="EMBL" id="UINC01202373">
    <property type="protein sequence ID" value="SVE22143.1"/>
    <property type="molecule type" value="Genomic_DNA"/>
</dbReference>
<dbReference type="AlphaFoldDB" id="A0A383BQR4"/>
<dbReference type="Gene3D" id="3.40.1670.10">
    <property type="entry name" value="UbiD C-terminal domain-like"/>
    <property type="match status" value="1"/>
</dbReference>
<evidence type="ECO:0000256" key="1">
    <source>
        <dbReference type="ARBA" id="ARBA00010021"/>
    </source>
</evidence>
<reference evidence="3" key="1">
    <citation type="submission" date="2018-05" db="EMBL/GenBank/DDBJ databases">
        <authorList>
            <person name="Lanie J.A."/>
            <person name="Ng W.-L."/>
            <person name="Kazmierczak K.M."/>
            <person name="Andrzejewski T.M."/>
            <person name="Davidsen T.M."/>
            <person name="Wayne K.J."/>
            <person name="Tettelin H."/>
            <person name="Glass J.I."/>
            <person name="Rusch D."/>
            <person name="Podicherti R."/>
            <person name="Tsui H.-C.T."/>
            <person name="Winkler M.E."/>
        </authorList>
    </citation>
    <scope>NUCLEOTIDE SEQUENCE</scope>
</reference>
<protein>
    <recommendedName>
        <fullName evidence="2">3-octaprenyl-4-hydroxybenzoate carboxy-lyase-like C-terminal domain-containing protein</fullName>
    </recommendedName>
</protein>
<comment type="similarity">
    <text evidence="1">Belongs to the UbiD family.</text>
</comment>
<evidence type="ECO:0000259" key="2">
    <source>
        <dbReference type="Pfam" id="PF20696"/>
    </source>
</evidence>
<accession>A0A383BQR4</accession>
<evidence type="ECO:0000313" key="3">
    <source>
        <dbReference type="EMBL" id="SVE22143.1"/>
    </source>
</evidence>
<sequence length="136" mass="15398">WISLDKMYAGQVDQAAFGAWSYFGMSYFKWIVVTDDDIDIEDPFMRDWVMAWRVRPDVDMRVISGTAPVELDPSALGPDYVPGSEPAAKVLIDATRKWDYPDISLPPMARLRSVAENWDDYGLPPLDELKLPQGEG</sequence>
<name>A0A383BQR4_9ZZZZ</name>
<organism evidence="3">
    <name type="scientific">marine metagenome</name>
    <dbReference type="NCBI Taxonomy" id="408172"/>
    <lineage>
        <taxon>unclassified sequences</taxon>
        <taxon>metagenomes</taxon>
        <taxon>ecological metagenomes</taxon>
    </lineage>
</organism>
<feature type="non-terminal residue" evidence="3">
    <location>
        <position position="1"/>
    </location>
</feature>
<proteinExistence type="inferred from homology"/>
<dbReference type="PANTHER" id="PTHR30108">
    <property type="entry name" value="3-OCTAPRENYL-4-HYDROXYBENZOATE CARBOXY-LYASE-RELATED"/>
    <property type="match status" value="1"/>
</dbReference>
<dbReference type="InterPro" id="IPR002830">
    <property type="entry name" value="UbiD"/>
</dbReference>
<feature type="domain" description="3-octaprenyl-4-hydroxybenzoate carboxy-lyase-like C-terminal" evidence="2">
    <location>
        <begin position="2"/>
        <end position="94"/>
    </location>
</feature>
<dbReference type="Pfam" id="PF20696">
    <property type="entry name" value="UbiD_C"/>
    <property type="match status" value="1"/>
</dbReference>
<dbReference type="PANTHER" id="PTHR30108:SF21">
    <property type="entry name" value="4-HYDROXYBENZOATE DECARBOXYLASE"/>
    <property type="match status" value="1"/>
</dbReference>
<dbReference type="GO" id="GO:0016831">
    <property type="term" value="F:carboxy-lyase activity"/>
    <property type="evidence" value="ECO:0007669"/>
    <property type="project" value="InterPro"/>
</dbReference>
<dbReference type="GO" id="GO:0005737">
    <property type="term" value="C:cytoplasm"/>
    <property type="evidence" value="ECO:0007669"/>
    <property type="project" value="TreeGrafter"/>
</dbReference>
<gene>
    <name evidence="3" type="ORF">METZ01_LOCUS474997</name>
</gene>
<dbReference type="SUPFAM" id="SSF143968">
    <property type="entry name" value="UbiD C-terminal domain-like"/>
    <property type="match status" value="1"/>
</dbReference>
<dbReference type="InterPro" id="IPR049381">
    <property type="entry name" value="UbiD-like_C"/>
</dbReference>